<comment type="subcellular location">
    <subcellularLocation>
        <location evidence="1">Nucleus</location>
    </subcellularLocation>
</comment>
<protein>
    <submittedName>
        <fullName evidence="6">Serine/arginine-rich splicing factor RS2Z32</fullName>
    </submittedName>
</protein>
<dbReference type="PROSITE" id="PS50102">
    <property type="entry name" value="RRM"/>
    <property type="match status" value="1"/>
</dbReference>
<evidence type="ECO:0000313" key="7">
    <source>
        <dbReference type="Proteomes" id="UP001418222"/>
    </source>
</evidence>
<dbReference type="InterPro" id="IPR012677">
    <property type="entry name" value="Nucleotide-bd_a/b_plait_sf"/>
</dbReference>
<feature type="compositionally biased region" description="Basic residues" evidence="4">
    <location>
        <begin position="28"/>
        <end position="48"/>
    </location>
</feature>
<dbReference type="SUPFAM" id="SSF54928">
    <property type="entry name" value="RNA-binding domain, RBD"/>
    <property type="match status" value="1"/>
</dbReference>
<feature type="compositionally biased region" description="Low complexity" evidence="4">
    <location>
        <begin position="49"/>
        <end position="58"/>
    </location>
</feature>
<dbReference type="InterPro" id="IPR051183">
    <property type="entry name" value="U1_U11-U12_snRNP_70-35kDa"/>
</dbReference>
<feature type="region of interest" description="Disordered" evidence="4">
    <location>
        <begin position="19"/>
        <end position="64"/>
    </location>
</feature>
<gene>
    <name evidence="6" type="primary">RS2Z32</name>
    <name evidence="6" type="ORF">KSP39_PZI002035</name>
</gene>
<evidence type="ECO:0000256" key="1">
    <source>
        <dbReference type="ARBA" id="ARBA00004123"/>
    </source>
</evidence>
<name>A0AAP0BX63_9ASPA</name>
<dbReference type="AlphaFoldDB" id="A0AAP0BX63"/>
<dbReference type="Proteomes" id="UP001418222">
    <property type="component" value="Unassembled WGS sequence"/>
</dbReference>
<sequence length="227" mass="25560">MADPEYCLAGDDGEELSWAVDDSSDKNIRKRSPRRRSPTYHSGRRSPGRRWSPPSNRNTGIGKPGKNLYVAGFSYGTTERDLERKFSKFGRVTDVRVVRDRRLVWFDIPEFGGVGHGVGVTELSTRLQRVRRCRQKIGFRCHVATFHSVGGKVKSSNMLSVGETIHYRQPWIHSPVPCSDGFTVPCPWSWRFSSNGVFTSKSAYMEMLGAVAHNPQVPELEPGSDIM</sequence>
<comment type="caution">
    <text evidence="6">The sequence shown here is derived from an EMBL/GenBank/DDBJ whole genome shotgun (WGS) entry which is preliminary data.</text>
</comment>
<evidence type="ECO:0000256" key="4">
    <source>
        <dbReference type="SAM" id="MobiDB-lite"/>
    </source>
</evidence>
<dbReference type="GO" id="GO:0030619">
    <property type="term" value="F:U1 snRNA binding"/>
    <property type="evidence" value="ECO:0007669"/>
    <property type="project" value="TreeGrafter"/>
</dbReference>
<keyword evidence="2" id="KW-0539">Nucleus</keyword>
<evidence type="ECO:0000313" key="6">
    <source>
        <dbReference type="EMBL" id="KAK8953939.1"/>
    </source>
</evidence>
<dbReference type="InterPro" id="IPR000504">
    <property type="entry name" value="RRM_dom"/>
</dbReference>
<keyword evidence="7" id="KW-1185">Reference proteome</keyword>
<proteinExistence type="predicted"/>
<accession>A0AAP0BX63</accession>
<keyword evidence="3" id="KW-0694">RNA-binding</keyword>
<feature type="domain" description="RRM" evidence="5">
    <location>
        <begin position="66"/>
        <end position="125"/>
    </location>
</feature>
<dbReference type="GO" id="GO:0003729">
    <property type="term" value="F:mRNA binding"/>
    <property type="evidence" value="ECO:0007669"/>
    <property type="project" value="TreeGrafter"/>
</dbReference>
<dbReference type="GO" id="GO:0071011">
    <property type="term" value="C:precatalytic spliceosome"/>
    <property type="evidence" value="ECO:0007669"/>
    <property type="project" value="TreeGrafter"/>
</dbReference>
<dbReference type="GO" id="GO:0071004">
    <property type="term" value="C:U2-type prespliceosome"/>
    <property type="evidence" value="ECO:0007669"/>
    <property type="project" value="TreeGrafter"/>
</dbReference>
<dbReference type="GO" id="GO:0000398">
    <property type="term" value="P:mRNA splicing, via spliceosome"/>
    <property type="evidence" value="ECO:0007669"/>
    <property type="project" value="TreeGrafter"/>
</dbReference>
<evidence type="ECO:0000256" key="3">
    <source>
        <dbReference type="PROSITE-ProRule" id="PRU00176"/>
    </source>
</evidence>
<dbReference type="InterPro" id="IPR035979">
    <property type="entry name" value="RBD_domain_sf"/>
</dbReference>
<dbReference type="PANTHER" id="PTHR13952:SF9">
    <property type="entry name" value="SERINE_ARGININE REPETITIVE MATRIX PROTEIN 1-LIKE"/>
    <property type="match status" value="1"/>
</dbReference>
<evidence type="ECO:0000256" key="2">
    <source>
        <dbReference type="ARBA" id="ARBA00023242"/>
    </source>
</evidence>
<reference evidence="6 7" key="1">
    <citation type="journal article" date="2022" name="Nat. Plants">
        <title>Genomes of leafy and leafless Platanthera orchids illuminate the evolution of mycoheterotrophy.</title>
        <authorList>
            <person name="Li M.H."/>
            <person name="Liu K.W."/>
            <person name="Li Z."/>
            <person name="Lu H.C."/>
            <person name="Ye Q.L."/>
            <person name="Zhang D."/>
            <person name="Wang J.Y."/>
            <person name="Li Y.F."/>
            <person name="Zhong Z.M."/>
            <person name="Liu X."/>
            <person name="Yu X."/>
            <person name="Liu D.K."/>
            <person name="Tu X.D."/>
            <person name="Liu B."/>
            <person name="Hao Y."/>
            <person name="Liao X.Y."/>
            <person name="Jiang Y.T."/>
            <person name="Sun W.H."/>
            <person name="Chen J."/>
            <person name="Chen Y.Q."/>
            <person name="Ai Y."/>
            <person name="Zhai J.W."/>
            <person name="Wu S.S."/>
            <person name="Zhou Z."/>
            <person name="Hsiao Y.Y."/>
            <person name="Wu W.L."/>
            <person name="Chen Y.Y."/>
            <person name="Lin Y.F."/>
            <person name="Hsu J.L."/>
            <person name="Li C.Y."/>
            <person name="Wang Z.W."/>
            <person name="Zhao X."/>
            <person name="Zhong W.Y."/>
            <person name="Ma X.K."/>
            <person name="Ma L."/>
            <person name="Huang J."/>
            <person name="Chen G.Z."/>
            <person name="Huang M.Z."/>
            <person name="Huang L."/>
            <person name="Peng D.H."/>
            <person name="Luo Y.B."/>
            <person name="Zou S.Q."/>
            <person name="Chen S.P."/>
            <person name="Lan S."/>
            <person name="Tsai W.C."/>
            <person name="Van de Peer Y."/>
            <person name="Liu Z.J."/>
        </authorList>
    </citation>
    <scope>NUCLEOTIDE SEQUENCE [LARGE SCALE GENOMIC DNA]</scope>
    <source>
        <strain evidence="6">Lor287</strain>
    </source>
</reference>
<organism evidence="6 7">
    <name type="scientific">Platanthera zijinensis</name>
    <dbReference type="NCBI Taxonomy" id="2320716"/>
    <lineage>
        <taxon>Eukaryota</taxon>
        <taxon>Viridiplantae</taxon>
        <taxon>Streptophyta</taxon>
        <taxon>Embryophyta</taxon>
        <taxon>Tracheophyta</taxon>
        <taxon>Spermatophyta</taxon>
        <taxon>Magnoliopsida</taxon>
        <taxon>Liliopsida</taxon>
        <taxon>Asparagales</taxon>
        <taxon>Orchidaceae</taxon>
        <taxon>Orchidoideae</taxon>
        <taxon>Orchideae</taxon>
        <taxon>Orchidinae</taxon>
        <taxon>Platanthera</taxon>
    </lineage>
</organism>
<dbReference type="GO" id="GO:0005685">
    <property type="term" value="C:U1 snRNP"/>
    <property type="evidence" value="ECO:0007669"/>
    <property type="project" value="TreeGrafter"/>
</dbReference>
<dbReference type="Gene3D" id="3.30.70.330">
    <property type="match status" value="1"/>
</dbReference>
<dbReference type="PANTHER" id="PTHR13952">
    <property type="entry name" value="U1 SMALL NUCLEAR RIBONUCLEOPROTEIN 70 KD"/>
    <property type="match status" value="1"/>
</dbReference>
<dbReference type="EMBL" id="JBBWWQ010000002">
    <property type="protein sequence ID" value="KAK8953939.1"/>
    <property type="molecule type" value="Genomic_DNA"/>
</dbReference>
<evidence type="ECO:0000259" key="5">
    <source>
        <dbReference type="PROSITE" id="PS50102"/>
    </source>
</evidence>
<dbReference type="Pfam" id="PF00076">
    <property type="entry name" value="RRM_1"/>
    <property type="match status" value="1"/>
</dbReference>